<dbReference type="EMBL" id="HBIO01026150">
    <property type="protein sequence ID" value="CAE0475226.1"/>
    <property type="molecule type" value="Transcribed_RNA"/>
</dbReference>
<gene>
    <name evidence="1" type="ORF">CDEB00056_LOCUS20079</name>
</gene>
<dbReference type="SUPFAM" id="SSF48371">
    <property type="entry name" value="ARM repeat"/>
    <property type="match status" value="1"/>
</dbReference>
<proteinExistence type="predicted"/>
<dbReference type="InterPro" id="IPR016024">
    <property type="entry name" value="ARM-type_fold"/>
</dbReference>
<sequence>MYPANNSLHHKVGEKAKASNDLSFAKKHCIQSTLEELKYACQRSINEEVEVFHQRSYLSSEHYKKRQKTQDDALSHQKSSSSSSSSAAKSSSLCIALSNNRCWTEILQELYTCLPFITDEHFEMTAHLLSICLLAHVMTQRCNIFKNIKTETNHNSYQSEQSVLLRTLEEILEESPLCEEYSSSENNACELQDERSGSAFWDFLHNGLAPFLSMMSLSPYNSPVDVLEGEKISSTSTSNSSSGRGGSADLLHVLSMIVYAEIPASVKSSALVGTDEHGEEITFESSERMNNLMENHHPRYFKISALQRAEVICVMAESLALVKIDTSPEKRQSLLLDGILHLRVALKAWCSQSLSNHKAYDAKRLLNSIAIDTECFAQDEMKTLVFSLVNDRCKHNPCQKCTTLASSARGRNHELNYQFKRYIYDSGMVKARASTFRKQLIRAQKLSKDICIYCIHGELLQDLILRFNGCRYYADGKFSSVAVAELTAAIATILGQMDENMDVETADKSNLPISCTIIGLLNSARTLFYFLLNQDSESNDSTVDEDMKEAQTLENIMKDALIHCVIQFLGSYNCRIVQAASSFLAIAFAYEKNSRVHSLGAKAFALLKKSLETVGNCEAVREVVEVLSRISDQFAASMVGFLVELFSEICKSIEKAADENQKAESVLSLIVVIASSQPRAILTHFDSFYDCFKHKTLSSKVHKQLIACLLSCRLAQPTSFEGQKKFYANISDSLNLITDPWSVFQLGRHSLCTGNYEVAAEIFGNRLQRSISSSSSYLWLSILSAVANAEDELVRGGICAIPSTLVMLHSAKNQVLSLELVSGSCNIQIEILTLRIDFLDLCIATSNMCEEMRLTNTQGPCFTRNELHQQNLPRCFNILARRYENVYKEYGIFYCQQTRSTLRSQCSLCKFMADAVQKTFSGQTSGMAALGSFPKGDKSRLQMQLINKLKVQMLELSSSSVQPKIQAVALLDIVNTILKCPAISYPQGFTSLKRTPKPVRIFISSTDVFDFDSKSFKEIKVQQGRKLYLRLYGCIPETFFRASKIAFSQVFATLTSSFDGPLQYEGDESGKVLKEDLEYQESISISKELLPASQVMEGEITTGSRFIIDAVLPPFPKEAFYSIDVDLFIRDVRCGEFQLPTNLDGERIIVEVSAHSGMDKSTTKAA</sequence>
<protein>
    <submittedName>
        <fullName evidence="1">Uncharacterized protein</fullName>
    </submittedName>
</protein>
<accession>A0A7S3QEQ9</accession>
<name>A0A7S3QEQ9_9STRA</name>
<evidence type="ECO:0000313" key="1">
    <source>
        <dbReference type="EMBL" id="CAE0475226.1"/>
    </source>
</evidence>
<organism evidence="1">
    <name type="scientific">Chaetoceros debilis</name>
    <dbReference type="NCBI Taxonomy" id="122233"/>
    <lineage>
        <taxon>Eukaryota</taxon>
        <taxon>Sar</taxon>
        <taxon>Stramenopiles</taxon>
        <taxon>Ochrophyta</taxon>
        <taxon>Bacillariophyta</taxon>
        <taxon>Coscinodiscophyceae</taxon>
        <taxon>Chaetocerotophycidae</taxon>
        <taxon>Chaetocerotales</taxon>
        <taxon>Chaetocerotaceae</taxon>
        <taxon>Chaetoceros</taxon>
    </lineage>
</organism>
<reference evidence="1" key="1">
    <citation type="submission" date="2021-01" db="EMBL/GenBank/DDBJ databases">
        <authorList>
            <person name="Corre E."/>
            <person name="Pelletier E."/>
            <person name="Niang G."/>
            <person name="Scheremetjew M."/>
            <person name="Finn R."/>
            <person name="Kale V."/>
            <person name="Holt S."/>
            <person name="Cochrane G."/>
            <person name="Meng A."/>
            <person name="Brown T."/>
            <person name="Cohen L."/>
        </authorList>
    </citation>
    <scope>NUCLEOTIDE SEQUENCE</scope>
    <source>
        <strain evidence="1">MM31A-1</strain>
    </source>
</reference>
<dbReference type="AlphaFoldDB" id="A0A7S3QEQ9"/>